<accession>A0A3F3Q328</accession>
<keyword evidence="2" id="KW-1185">Reference proteome</keyword>
<protein>
    <submittedName>
        <fullName evidence="1">Uncharacterized protein</fullName>
    </submittedName>
</protein>
<proteinExistence type="predicted"/>
<dbReference type="AlphaFoldDB" id="A0A3F3Q328"/>
<evidence type="ECO:0000313" key="2">
    <source>
        <dbReference type="Proteomes" id="UP000253729"/>
    </source>
</evidence>
<dbReference type="EMBL" id="KZ852046">
    <property type="protein sequence ID" value="RDH33609.1"/>
    <property type="molecule type" value="Genomic_DNA"/>
</dbReference>
<dbReference type="RefSeq" id="XP_026626631.1">
    <property type="nucleotide sequence ID" value="XM_026775476.1"/>
</dbReference>
<dbReference type="Proteomes" id="UP000253729">
    <property type="component" value="Unassembled WGS sequence"/>
</dbReference>
<organism evidence="1 2">
    <name type="scientific">Aspergillus welwitschiae</name>
    <dbReference type="NCBI Taxonomy" id="1341132"/>
    <lineage>
        <taxon>Eukaryota</taxon>
        <taxon>Fungi</taxon>
        <taxon>Dikarya</taxon>
        <taxon>Ascomycota</taxon>
        <taxon>Pezizomycotina</taxon>
        <taxon>Eurotiomycetes</taxon>
        <taxon>Eurotiomycetidae</taxon>
        <taxon>Eurotiales</taxon>
        <taxon>Aspergillaceae</taxon>
        <taxon>Aspergillus</taxon>
        <taxon>Aspergillus subgen. Circumdati</taxon>
    </lineage>
</organism>
<evidence type="ECO:0000313" key="1">
    <source>
        <dbReference type="EMBL" id="RDH33609.1"/>
    </source>
</evidence>
<gene>
    <name evidence="1" type="ORF">BDQ94DRAFT_31557</name>
</gene>
<name>A0A3F3Q328_9EURO</name>
<reference evidence="1 2" key="1">
    <citation type="submission" date="2018-07" db="EMBL/GenBank/DDBJ databases">
        <title>The genomes of Aspergillus section Nigri reveals drivers in fungal speciation.</title>
        <authorList>
            <consortium name="DOE Joint Genome Institute"/>
            <person name="Vesth T.C."/>
            <person name="Nybo J."/>
            <person name="Theobald S."/>
            <person name="Brandl J."/>
            <person name="Frisvad J.C."/>
            <person name="Nielsen K.F."/>
            <person name="Lyhne E.K."/>
            <person name="Kogle M.E."/>
            <person name="Kuo A."/>
            <person name="Riley R."/>
            <person name="Clum A."/>
            <person name="Nolan M."/>
            <person name="Lipzen A."/>
            <person name="Salamov A."/>
            <person name="Henrissat B."/>
            <person name="Wiebenga A."/>
            <person name="De vries R.P."/>
            <person name="Grigoriev I.V."/>
            <person name="Mortensen U.H."/>
            <person name="Andersen M.R."/>
            <person name="Baker S.E."/>
        </authorList>
    </citation>
    <scope>NUCLEOTIDE SEQUENCE [LARGE SCALE GENOMIC DNA]</scope>
    <source>
        <strain evidence="1 2">CBS 139.54b</strain>
    </source>
</reference>
<dbReference type="GeneID" id="38143832"/>
<sequence>MVQQRAKAANTRGMAGIWHKGQENWADAAKSEKDNSPHRTVAEITSAYVIYAHIYAGHKKQEGCQRSNFWYPYSKNIFEKS</sequence>